<evidence type="ECO:0000256" key="3">
    <source>
        <dbReference type="ARBA" id="ARBA00022741"/>
    </source>
</evidence>
<feature type="active site" description="Nucleophile" evidence="8">
    <location>
        <position position="76"/>
    </location>
</feature>
<dbReference type="InterPro" id="IPR017926">
    <property type="entry name" value="GATASE"/>
</dbReference>
<comment type="subunit">
    <text evidence="8">Heterodimer composed of a glutamine amidotransferase subunit (A) and a GMP-binding subunit (B).</text>
</comment>
<evidence type="ECO:0000256" key="6">
    <source>
        <dbReference type="ARBA" id="ARBA00022840"/>
    </source>
</evidence>
<keyword evidence="3 8" id="KW-0547">Nucleotide-binding</keyword>
<evidence type="ECO:0000256" key="4">
    <source>
        <dbReference type="ARBA" id="ARBA00022749"/>
    </source>
</evidence>
<keyword evidence="2 8" id="KW-0436">Ligase</keyword>
<dbReference type="STRING" id="55758.MBFIL_10100"/>
<feature type="domain" description="Glutamine amidotransferase" evidence="9">
    <location>
        <begin position="4"/>
        <end position="180"/>
    </location>
</feature>
<dbReference type="GO" id="GO:0003921">
    <property type="term" value="F:GMP synthase activity"/>
    <property type="evidence" value="ECO:0007669"/>
    <property type="project" value="TreeGrafter"/>
</dbReference>
<dbReference type="NCBIfam" id="TIGR00888">
    <property type="entry name" value="guaA_Nterm"/>
    <property type="match status" value="1"/>
</dbReference>
<dbReference type="SUPFAM" id="SSF52317">
    <property type="entry name" value="Class I glutamine amidotransferase-like"/>
    <property type="match status" value="1"/>
</dbReference>
<dbReference type="OrthoDB" id="10772at2157"/>
<protein>
    <recommendedName>
        <fullName evidence="8">GMP synthase [glutamine-hydrolyzing] subunit A</fullName>
        <ecNumber evidence="8">6.3.5.2</ecNumber>
    </recommendedName>
    <alternativeName>
        <fullName evidence="8">Glutamine amidotransferase</fullName>
    </alternativeName>
</protein>
<dbReference type="InterPro" id="IPR004739">
    <property type="entry name" value="GMP_synth_GATase"/>
</dbReference>
<name>A0A166BKJ1_9EURY</name>
<dbReference type="GO" id="GO:0005829">
    <property type="term" value="C:cytosol"/>
    <property type="evidence" value="ECO:0007669"/>
    <property type="project" value="TreeGrafter"/>
</dbReference>
<dbReference type="PRINTS" id="PR00096">
    <property type="entry name" value="GATASE"/>
</dbReference>
<reference evidence="10 11" key="1">
    <citation type="submission" date="2016-04" db="EMBL/GenBank/DDBJ databases">
        <title>Genome sequence of Methanobrevibacter filiformis DSM 11501.</title>
        <authorList>
            <person name="Poehlein A."/>
            <person name="Seedorf H."/>
            <person name="Daniel R."/>
        </authorList>
    </citation>
    <scope>NUCLEOTIDE SEQUENCE [LARGE SCALE GENOMIC DNA]</scope>
    <source>
        <strain evidence="10 11">DSM 11501</strain>
    </source>
</reference>
<dbReference type="FunFam" id="3.40.50.880:FF:000047">
    <property type="entry name" value="GMP synthase [glutamine-hydrolyzing] subunit A"/>
    <property type="match status" value="1"/>
</dbReference>
<dbReference type="AlphaFoldDB" id="A0A166BKJ1"/>
<sequence>MTTLIINNKGQYNHRILRTLKYLKIPVELVSNELEIGEILAKKPVGLILGGGPSIEGAGNCEKYIKELDIPILGICLGHQLIAKTFGGKIATATSESYAQINIDVIEENEIFKELPENLEVWTSHKDEVHELTDDFKILATSKICKFEAIKHKDKPIYGIQFHPEVHHTPKGEKIFENFYNFCKNYKNEN</sequence>
<evidence type="ECO:0000313" key="10">
    <source>
        <dbReference type="EMBL" id="KZX13488.1"/>
    </source>
</evidence>
<keyword evidence="11" id="KW-1185">Reference proteome</keyword>
<dbReference type="Gene3D" id="3.40.50.880">
    <property type="match status" value="1"/>
</dbReference>
<dbReference type="InterPro" id="IPR029062">
    <property type="entry name" value="Class_I_gatase-like"/>
</dbReference>
<keyword evidence="6 8" id="KW-0067">ATP-binding</keyword>
<evidence type="ECO:0000259" key="9">
    <source>
        <dbReference type="Pfam" id="PF00117"/>
    </source>
</evidence>
<dbReference type="PROSITE" id="PS51273">
    <property type="entry name" value="GATASE_TYPE_1"/>
    <property type="match status" value="1"/>
</dbReference>
<gene>
    <name evidence="10" type="primary">guaA_1</name>
    <name evidence="8" type="synonym">guaAA</name>
    <name evidence="10" type="ORF">MBFIL_10100</name>
</gene>
<evidence type="ECO:0000313" key="11">
    <source>
        <dbReference type="Proteomes" id="UP000077066"/>
    </source>
</evidence>
<dbReference type="NCBIfam" id="NF001975">
    <property type="entry name" value="PRK00758.1"/>
    <property type="match status" value="1"/>
</dbReference>
<evidence type="ECO:0000256" key="1">
    <source>
        <dbReference type="ARBA" id="ARBA00002332"/>
    </source>
</evidence>
<feature type="active site" evidence="8">
    <location>
        <position position="163"/>
    </location>
</feature>
<dbReference type="UniPathway" id="UPA00189">
    <property type="reaction ID" value="UER00296"/>
</dbReference>
<dbReference type="PRINTS" id="PR00097">
    <property type="entry name" value="ANTSNTHASEII"/>
</dbReference>
<dbReference type="PANTHER" id="PTHR11922:SF2">
    <property type="entry name" value="GMP SYNTHASE [GLUTAMINE-HYDROLYZING]"/>
    <property type="match status" value="1"/>
</dbReference>
<dbReference type="Pfam" id="PF00117">
    <property type="entry name" value="GATase"/>
    <property type="match status" value="1"/>
</dbReference>
<dbReference type="GO" id="GO:0005524">
    <property type="term" value="F:ATP binding"/>
    <property type="evidence" value="ECO:0007669"/>
    <property type="project" value="UniProtKB-KW"/>
</dbReference>
<feature type="active site" evidence="8">
    <location>
        <position position="165"/>
    </location>
</feature>
<keyword evidence="5 8" id="KW-0658">Purine biosynthesis</keyword>
<keyword evidence="4 8" id="KW-0332">GMP biosynthesis</keyword>
<evidence type="ECO:0000256" key="5">
    <source>
        <dbReference type="ARBA" id="ARBA00022755"/>
    </source>
</evidence>
<evidence type="ECO:0000256" key="8">
    <source>
        <dbReference type="HAMAP-Rule" id="MF_01510"/>
    </source>
</evidence>
<dbReference type="EC" id="6.3.5.2" evidence="8"/>
<dbReference type="PATRIC" id="fig|55758.3.peg.1158"/>
<comment type="catalytic activity">
    <reaction evidence="8">
        <text>XMP + L-glutamine + ATP + H2O = GMP + L-glutamate + AMP + diphosphate + 2 H(+)</text>
        <dbReference type="Rhea" id="RHEA:11680"/>
        <dbReference type="ChEBI" id="CHEBI:15377"/>
        <dbReference type="ChEBI" id="CHEBI:15378"/>
        <dbReference type="ChEBI" id="CHEBI:29985"/>
        <dbReference type="ChEBI" id="CHEBI:30616"/>
        <dbReference type="ChEBI" id="CHEBI:33019"/>
        <dbReference type="ChEBI" id="CHEBI:57464"/>
        <dbReference type="ChEBI" id="CHEBI:58115"/>
        <dbReference type="ChEBI" id="CHEBI:58359"/>
        <dbReference type="ChEBI" id="CHEBI:456215"/>
        <dbReference type="EC" id="6.3.5.2"/>
    </reaction>
</comment>
<dbReference type="CDD" id="cd01742">
    <property type="entry name" value="GATase1_GMP_Synthase"/>
    <property type="match status" value="1"/>
</dbReference>
<dbReference type="InterPro" id="IPR023686">
    <property type="entry name" value="GMP_synthase_A"/>
</dbReference>
<evidence type="ECO:0000256" key="7">
    <source>
        <dbReference type="ARBA" id="ARBA00022962"/>
    </source>
</evidence>
<comment type="function">
    <text evidence="1 8">Catalyzes the synthesis of GMP from XMP.</text>
</comment>
<accession>A0A166BKJ1</accession>
<evidence type="ECO:0000256" key="2">
    <source>
        <dbReference type="ARBA" id="ARBA00022598"/>
    </source>
</evidence>
<dbReference type="PANTHER" id="PTHR11922">
    <property type="entry name" value="GMP SYNTHASE-RELATED"/>
    <property type="match status" value="1"/>
</dbReference>
<organism evidence="10 11">
    <name type="scientific">Methanobrevibacter filiformis</name>
    <dbReference type="NCBI Taxonomy" id="55758"/>
    <lineage>
        <taxon>Archaea</taxon>
        <taxon>Methanobacteriati</taxon>
        <taxon>Methanobacteriota</taxon>
        <taxon>Methanomada group</taxon>
        <taxon>Methanobacteria</taxon>
        <taxon>Methanobacteriales</taxon>
        <taxon>Methanobacteriaceae</taxon>
        <taxon>Methanobrevibacter</taxon>
    </lineage>
</organism>
<proteinExistence type="inferred from homology"/>
<keyword evidence="7 8" id="KW-0315">Glutamine amidotransferase</keyword>
<dbReference type="EMBL" id="LWMT01000203">
    <property type="protein sequence ID" value="KZX13488.1"/>
    <property type="molecule type" value="Genomic_DNA"/>
</dbReference>
<comment type="pathway">
    <text evidence="8">Purine metabolism; GMP biosynthesis; GMP from XMP (L-Gln route): step 1/1.</text>
</comment>
<dbReference type="RefSeq" id="WP_066972127.1">
    <property type="nucleotide sequence ID" value="NZ_LWMT01000203.1"/>
</dbReference>
<dbReference type="Proteomes" id="UP000077066">
    <property type="component" value="Unassembled WGS sequence"/>
</dbReference>
<dbReference type="HAMAP" id="MF_01510">
    <property type="entry name" value="GMP_synthase_A"/>
    <property type="match status" value="1"/>
</dbReference>
<comment type="caution">
    <text evidence="10">The sequence shown here is derived from an EMBL/GenBank/DDBJ whole genome shotgun (WGS) entry which is preliminary data.</text>
</comment>